<dbReference type="Proteomes" id="UP000305874">
    <property type="component" value="Unassembled WGS sequence"/>
</dbReference>
<dbReference type="AlphaFoldDB" id="A0A0F4PUW2"/>
<feature type="compositionally biased region" description="Polar residues" evidence="1">
    <location>
        <begin position="106"/>
        <end position="115"/>
    </location>
</feature>
<comment type="caution">
    <text evidence="2">The sequence shown here is derived from an EMBL/GenBank/DDBJ whole genome shotgun (WGS) entry which is preliminary data.</text>
</comment>
<dbReference type="Proteomes" id="UP000033664">
    <property type="component" value="Unassembled WGS sequence"/>
</dbReference>
<reference evidence="5" key="3">
    <citation type="submission" date="2019-06" db="EMBL/GenBank/DDBJ databases">
        <title>Co-occurence of chitin degradation, pigmentation and bioactivity in marine Pseudoalteromonas.</title>
        <authorList>
            <person name="Sonnenschein E.C."/>
            <person name="Bech P.K."/>
        </authorList>
    </citation>
    <scope>NUCLEOTIDE SEQUENCE [LARGE SCALE GENOMIC DNA]</scope>
    <source>
        <strain evidence="5">S2897</strain>
    </source>
</reference>
<accession>A0A0F4PUW2</accession>
<evidence type="ECO:0000313" key="5">
    <source>
        <dbReference type="Proteomes" id="UP000305874"/>
    </source>
</evidence>
<reference evidence="3 5" key="2">
    <citation type="submission" date="2017-12" db="EMBL/GenBank/DDBJ databases">
        <authorList>
            <person name="Paulsen S."/>
            <person name="Gram L.K."/>
        </authorList>
    </citation>
    <scope>NUCLEOTIDE SEQUENCE [LARGE SCALE GENOMIC DNA]</scope>
    <source>
        <strain evidence="3 5">S2897</strain>
    </source>
</reference>
<organism evidence="2 4">
    <name type="scientific">Pseudoalteromonas ruthenica</name>
    <dbReference type="NCBI Taxonomy" id="151081"/>
    <lineage>
        <taxon>Bacteria</taxon>
        <taxon>Pseudomonadati</taxon>
        <taxon>Pseudomonadota</taxon>
        <taxon>Gammaproteobacteria</taxon>
        <taxon>Alteromonadales</taxon>
        <taxon>Pseudoalteromonadaceae</taxon>
        <taxon>Pseudoalteromonas</taxon>
    </lineage>
</organism>
<sequence length="127" mass="13621">MLKLFIALAALSILNGCTVVGILVDGYAQPNMQQRAEKHYTASTQGDPGKSSYTPTDNDGFSFAKLGLAIDSAVLGALQKPTPSKSNKECKKLSDTITECDLVAPMQSSAPSEPQSELEAIERRHHE</sequence>
<evidence type="ECO:0000313" key="3">
    <source>
        <dbReference type="EMBL" id="TMP86591.1"/>
    </source>
</evidence>
<feature type="region of interest" description="Disordered" evidence="1">
    <location>
        <begin position="34"/>
        <end position="57"/>
    </location>
</feature>
<feature type="region of interest" description="Disordered" evidence="1">
    <location>
        <begin position="103"/>
        <end position="127"/>
    </location>
</feature>
<dbReference type="PATRIC" id="fig|151081.8.peg.1186"/>
<evidence type="ECO:0000313" key="2">
    <source>
        <dbReference type="EMBL" id="KJZ02123.1"/>
    </source>
</evidence>
<reference evidence="2 4" key="1">
    <citation type="journal article" date="2015" name="BMC Genomics">
        <title>Genome mining reveals unlocked bioactive potential of marine Gram-negative bacteria.</title>
        <authorList>
            <person name="Machado H."/>
            <person name="Sonnenschein E.C."/>
            <person name="Melchiorsen J."/>
            <person name="Gram L."/>
        </authorList>
    </citation>
    <scope>NUCLEOTIDE SEQUENCE [LARGE SCALE GENOMIC DNA]</scope>
    <source>
        <strain evidence="2 4">S3137</strain>
    </source>
</reference>
<dbReference type="EMBL" id="JXXZ01000001">
    <property type="protein sequence ID" value="KJZ02123.1"/>
    <property type="molecule type" value="Genomic_DNA"/>
</dbReference>
<evidence type="ECO:0000313" key="4">
    <source>
        <dbReference type="Proteomes" id="UP000033664"/>
    </source>
</evidence>
<name>A0A0F4PUW2_9GAMM</name>
<evidence type="ECO:0000256" key="1">
    <source>
        <dbReference type="SAM" id="MobiDB-lite"/>
    </source>
</evidence>
<keyword evidence="4" id="KW-1185">Reference proteome</keyword>
<dbReference type="EMBL" id="PNCG01000013">
    <property type="protein sequence ID" value="TMP86591.1"/>
    <property type="molecule type" value="Genomic_DNA"/>
</dbReference>
<reference evidence="3" key="4">
    <citation type="submission" date="2019-09" db="EMBL/GenBank/DDBJ databases">
        <title>Co-occurence of chitin degradation, pigmentation and bioactivity in marine Pseudoalteromonas.</title>
        <authorList>
            <person name="Sonnenschein E.C."/>
            <person name="Bech P.K."/>
        </authorList>
    </citation>
    <scope>NUCLEOTIDE SEQUENCE</scope>
    <source>
        <strain evidence="3">S2897</strain>
    </source>
</reference>
<protein>
    <submittedName>
        <fullName evidence="2">Uncharacterized protein</fullName>
    </submittedName>
</protein>
<feature type="compositionally biased region" description="Polar residues" evidence="1">
    <location>
        <begin position="41"/>
        <end position="57"/>
    </location>
</feature>
<gene>
    <name evidence="3" type="ORF">CWC05_12365</name>
    <name evidence="2" type="ORF">TW72_00040</name>
</gene>
<dbReference type="RefSeq" id="WP_045978881.1">
    <property type="nucleotide sequence ID" value="NZ_JXXY01000005.1"/>
</dbReference>
<dbReference type="GeneID" id="58226877"/>
<dbReference type="eggNOG" id="ENOG5032D3W">
    <property type="taxonomic scope" value="Bacteria"/>
</dbReference>
<dbReference type="OrthoDB" id="6296287at2"/>
<proteinExistence type="predicted"/>